<dbReference type="PANTHER" id="PTHR43762:SF1">
    <property type="entry name" value="D-ARABINONO-1,4-LACTONE OXIDASE"/>
    <property type="match status" value="1"/>
</dbReference>
<dbReference type="Proteomes" id="UP000233293">
    <property type="component" value="Unassembled WGS sequence"/>
</dbReference>
<accession>A0A2N3PQT4</accession>
<evidence type="ECO:0000259" key="2">
    <source>
        <dbReference type="PROSITE" id="PS51387"/>
    </source>
</evidence>
<protein>
    <submittedName>
        <fullName evidence="3">FAD-binding oxidoreductase</fullName>
    </submittedName>
</protein>
<dbReference type="InterPro" id="IPR010031">
    <property type="entry name" value="FAD_lactone_oxidase-like"/>
</dbReference>
<keyword evidence="1" id="KW-0285">Flavoprotein</keyword>
<dbReference type="InterPro" id="IPR016169">
    <property type="entry name" value="FAD-bd_PCMH_sub2"/>
</dbReference>
<dbReference type="RefSeq" id="WP_101252408.1">
    <property type="nucleotide sequence ID" value="NZ_PIUM01000027.1"/>
</dbReference>
<name>A0A2N3PQT4_9PROT</name>
<dbReference type="GO" id="GO:0071949">
    <property type="term" value="F:FAD binding"/>
    <property type="evidence" value="ECO:0007669"/>
    <property type="project" value="InterPro"/>
</dbReference>
<organism evidence="3 4">
    <name type="scientific">Telmatospirillum siberiense</name>
    <dbReference type="NCBI Taxonomy" id="382514"/>
    <lineage>
        <taxon>Bacteria</taxon>
        <taxon>Pseudomonadati</taxon>
        <taxon>Pseudomonadota</taxon>
        <taxon>Alphaproteobacteria</taxon>
        <taxon>Rhodospirillales</taxon>
        <taxon>Rhodospirillaceae</taxon>
        <taxon>Telmatospirillum</taxon>
    </lineage>
</organism>
<dbReference type="InterPro" id="IPR016166">
    <property type="entry name" value="FAD-bd_PCMH"/>
</dbReference>
<dbReference type="EMBL" id="PIUM01000027">
    <property type="protein sequence ID" value="PKU22758.1"/>
    <property type="molecule type" value="Genomic_DNA"/>
</dbReference>
<sequence length="440" mass="47849">MSPHAKTVASWGNLSHGGHMVAAPSFHDEIPMALNELIAQCRSVLPYGLGRSYGDVCLNTGKGLLLTERLDRFLTFDATSGILRAEAGVTIGEALRLTVPKGWFVPVTPGTKFVTLGGAVANDVHGKNHHLAGTFGRFVRKLALRRSDGSVTECGPDRERDLFRATIGGLGLTGLIEWVEIDLQPIASAEIEMQSLRFAGVEGFFEMSADSVSWPYVVSWIDCLSQGSALGRGIFMRGRHAETGALVAARAKGGLGIPVTPPVGLVTPLSVRLFNEAYYRRPGATFTGRTHFDPFFYPLDRLHHWNRAYGPRGFYQYQSVLPPETARRGTIEMLKCIAASGQASCLVVLKNFGDAPAAGMLSFPMAGTTLALDFPNRGNRTLALFAALDDIVVRCGGRLYAAKDARMVPAMFHGGYPELDRFRTFLDPAFDSDLKRRLSI</sequence>
<dbReference type="PANTHER" id="PTHR43762">
    <property type="entry name" value="L-GULONOLACTONE OXIDASE"/>
    <property type="match status" value="1"/>
</dbReference>
<dbReference type="Gene3D" id="3.30.465.10">
    <property type="match status" value="1"/>
</dbReference>
<proteinExistence type="predicted"/>
<dbReference type="GO" id="GO:0016899">
    <property type="term" value="F:oxidoreductase activity, acting on the CH-OH group of donors, oxygen as acceptor"/>
    <property type="evidence" value="ECO:0007669"/>
    <property type="project" value="InterPro"/>
</dbReference>
<evidence type="ECO:0000313" key="3">
    <source>
        <dbReference type="EMBL" id="PKU22758.1"/>
    </source>
</evidence>
<evidence type="ECO:0000256" key="1">
    <source>
        <dbReference type="ARBA" id="ARBA00022827"/>
    </source>
</evidence>
<dbReference type="AlphaFoldDB" id="A0A2N3PQT4"/>
<dbReference type="InterPro" id="IPR036318">
    <property type="entry name" value="FAD-bd_PCMH-like_sf"/>
</dbReference>
<evidence type="ECO:0000313" key="4">
    <source>
        <dbReference type="Proteomes" id="UP000233293"/>
    </source>
</evidence>
<comment type="caution">
    <text evidence="3">The sequence shown here is derived from an EMBL/GenBank/DDBJ whole genome shotgun (WGS) entry which is preliminary data.</text>
</comment>
<dbReference type="Pfam" id="PF01565">
    <property type="entry name" value="FAD_binding_4"/>
    <property type="match status" value="1"/>
</dbReference>
<feature type="domain" description="FAD-binding PCMH-type" evidence="2">
    <location>
        <begin position="14"/>
        <end position="186"/>
    </location>
</feature>
<reference evidence="4" key="1">
    <citation type="submission" date="2017-12" db="EMBL/GenBank/DDBJ databases">
        <title>Draft genome sequence of Telmatospirillum siberiense 26-4b1T, an acidotolerant peatland alphaproteobacterium potentially involved in sulfur cycling.</title>
        <authorList>
            <person name="Hausmann B."/>
            <person name="Pjevac P."/>
            <person name="Schreck K."/>
            <person name="Herbold C.W."/>
            <person name="Daims H."/>
            <person name="Wagner M."/>
            <person name="Pester M."/>
            <person name="Loy A."/>
        </authorList>
    </citation>
    <scope>NUCLEOTIDE SEQUENCE [LARGE SCALE GENOMIC DNA]</scope>
    <source>
        <strain evidence="4">26-4b1</strain>
    </source>
</reference>
<keyword evidence="4" id="KW-1185">Reference proteome</keyword>
<gene>
    <name evidence="3" type="ORF">CWS72_19990</name>
</gene>
<dbReference type="SUPFAM" id="SSF56176">
    <property type="entry name" value="FAD-binding/transporter-associated domain-like"/>
    <property type="match status" value="1"/>
</dbReference>
<dbReference type="PROSITE" id="PS51387">
    <property type="entry name" value="FAD_PCMH"/>
    <property type="match status" value="1"/>
</dbReference>
<keyword evidence="1" id="KW-0274">FAD</keyword>
<dbReference type="OrthoDB" id="143770at2"/>
<dbReference type="InterPro" id="IPR006094">
    <property type="entry name" value="Oxid_FAD_bind_N"/>
</dbReference>